<name>A0A068NKM3_FIMGI</name>
<dbReference type="Proteomes" id="UP000027982">
    <property type="component" value="Chromosome"/>
</dbReference>
<gene>
    <name evidence="1" type="ORF">OP10G_0663</name>
</gene>
<reference evidence="1 2" key="1">
    <citation type="journal article" date="2014" name="PLoS ONE">
        <title>The first complete genome sequence of the class fimbriimonadia in the phylum armatimonadetes.</title>
        <authorList>
            <person name="Hu Z.Y."/>
            <person name="Wang Y.Z."/>
            <person name="Im W.T."/>
            <person name="Wang S.Y."/>
            <person name="Zhao G.P."/>
            <person name="Zheng H.J."/>
            <person name="Quan Z.X."/>
        </authorList>
    </citation>
    <scope>NUCLEOTIDE SEQUENCE [LARGE SCALE GENOMIC DNA]</scope>
    <source>
        <strain evidence="1">Gsoil 348</strain>
    </source>
</reference>
<dbReference type="EMBL" id="CP007139">
    <property type="protein sequence ID" value="AIE84031.1"/>
    <property type="molecule type" value="Genomic_DNA"/>
</dbReference>
<dbReference type="STRING" id="661478.OP10G_0663"/>
<accession>A0A068NKM3</accession>
<keyword evidence="2" id="KW-1185">Reference proteome</keyword>
<dbReference type="AlphaFoldDB" id="A0A068NKM3"/>
<protein>
    <submittedName>
        <fullName evidence="1">Uncharacterized protein</fullName>
    </submittedName>
</protein>
<evidence type="ECO:0000313" key="1">
    <source>
        <dbReference type="EMBL" id="AIE84031.1"/>
    </source>
</evidence>
<organism evidence="1 2">
    <name type="scientific">Fimbriimonas ginsengisoli Gsoil 348</name>
    <dbReference type="NCBI Taxonomy" id="661478"/>
    <lineage>
        <taxon>Bacteria</taxon>
        <taxon>Bacillati</taxon>
        <taxon>Armatimonadota</taxon>
        <taxon>Fimbriimonadia</taxon>
        <taxon>Fimbriimonadales</taxon>
        <taxon>Fimbriimonadaceae</taxon>
        <taxon>Fimbriimonas</taxon>
    </lineage>
</organism>
<proteinExistence type="predicted"/>
<evidence type="ECO:0000313" key="2">
    <source>
        <dbReference type="Proteomes" id="UP000027982"/>
    </source>
</evidence>
<dbReference type="KEGG" id="fgi:OP10G_0663"/>
<sequence>MYFAVRRDAVWQTRGRMTTIRDNVFRVSYHEIGKPTYHGFVDVPGGGKLLIDQGDIRYIREATADGYEPTFFISRTTALGNDYVVVGRQWKA</sequence>
<dbReference type="HOGENOM" id="CLU_2408935_0_0_0"/>